<evidence type="ECO:0000256" key="1">
    <source>
        <dbReference type="ARBA" id="ARBA00007594"/>
    </source>
</evidence>
<dbReference type="PIRSF" id="PIRSF002211">
    <property type="entry name" value="Ribosomal_L30_bac-type"/>
    <property type="match status" value="1"/>
</dbReference>
<dbReference type="NCBIfam" id="TIGR01308">
    <property type="entry name" value="rpmD_bact"/>
    <property type="match status" value="1"/>
</dbReference>
<feature type="compositionally biased region" description="Polar residues" evidence="6">
    <location>
        <begin position="1"/>
        <end position="14"/>
    </location>
</feature>
<name>A0AA41Z1K4_9HYPH</name>
<comment type="similarity">
    <text evidence="1 5">Belongs to the universal ribosomal protein uL30 family.</text>
</comment>
<dbReference type="EMBL" id="JAMOIM010000007">
    <property type="protein sequence ID" value="MCW6508813.1"/>
    <property type="molecule type" value="Genomic_DNA"/>
</dbReference>
<dbReference type="AlphaFoldDB" id="A0AA41Z1K4"/>
<dbReference type="Proteomes" id="UP001165667">
    <property type="component" value="Unassembled WGS sequence"/>
</dbReference>
<evidence type="ECO:0000259" key="7">
    <source>
        <dbReference type="Pfam" id="PF00327"/>
    </source>
</evidence>
<dbReference type="CDD" id="cd01658">
    <property type="entry name" value="Ribosomal_L30"/>
    <property type="match status" value="1"/>
</dbReference>
<evidence type="ECO:0000313" key="9">
    <source>
        <dbReference type="Proteomes" id="UP001165667"/>
    </source>
</evidence>
<keyword evidence="4 5" id="KW-0687">Ribonucleoprotein</keyword>
<evidence type="ECO:0000256" key="5">
    <source>
        <dbReference type="HAMAP-Rule" id="MF_01371"/>
    </source>
</evidence>
<evidence type="ECO:0000256" key="4">
    <source>
        <dbReference type="ARBA" id="ARBA00023274"/>
    </source>
</evidence>
<dbReference type="InterPro" id="IPR036919">
    <property type="entry name" value="Ribo_uL30_ferredoxin-like_sf"/>
</dbReference>
<dbReference type="PANTHER" id="PTHR15892:SF2">
    <property type="entry name" value="LARGE RIBOSOMAL SUBUNIT PROTEIN UL30M"/>
    <property type="match status" value="1"/>
</dbReference>
<dbReference type="HAMAP" id="MF_01371_B">
    <property type="entry name" value="Ribosomal_uL30_B"/>
    <property type="match status" value="1"/>
</dbReference>
<protein>
    <recommendedName>
        <fullName evidence="5">Large ribosomal subunit protein uL30</fullName>
    </recommendedName>
</protein>
<dbReference type="PANTHER" id="PTHR15892">
    <property type="entry name" value="MITOCHONDRIAL RIBOSOMAL PROTEIN L30"/>
    <property type="match status" value="1"/>
</dbReference>
<keyword evidence="9" id="KW-1185">Reference proteome</keyword>
<dbReference type="Gene3D" id="3.30.1390.20">
    <property type="entry name" value="Ribosomal protein L30, ferredoxin-like fold domain"/>
    <property type="match status" value="1"/>
</dbReference>
<dbReference type="InterPro" id="IPR005996">
    <property type="entry name" value="Ribosomal_uL30_bac-type"/>
</dbReference>
<dbReference type="SUPFAM" id="SSF55129">
    <property type="entry name" value="Ribosomal protein L30p/L7e"/>
    <property type="match status" value="1"/>
</dbReference>
<evidence type="ECO:0000256" key="2">
    <source>
        <dbReference type="ARBA" id="ARBA00011838"/>
    </source>
</evidence>
<dbReference type="InterPro" id="IPR016082">
    <property type="entry name" value="Ribosomal_uL30_ferredoxin-like"/>
</dbReference>
<sequence length="63" mass="6872">MASQDTVTIEQTRSPIGRPAEQRATLKGLGLNKIGRRSTLEDTPSVRGMIAKVAHMIRVIDAK</sequence>
<feature type="region of interest" description="Disordered" evidence="6">
    <location>
        <begin position="1"/>
        <end position="29"/>
    </location>
</feature>
<dbReference type="GO" id="GO:0003735">
    <property type="term" value="F:structural constituent of ribosome"/>
    <property type="evidence" value="ECO:0007669"/>
    <property type="project" value="InterPro"/>
</dbReference>
<feature type="domain" description="Large ribosomal subunit protein uL30-like ferredoxin-like fold" evidence="7">
    <location>
        <begin position="8"/>
        <end position="57"/>
    </location>
</feature>
<organism evidence="8 9">
    <name type="scientific">Lichenifustis flavocetrariae</name>
    <dbReference type="NCBI Taxonomy" id="2949735"/>
    <lineage>
        <taxon>Bacteria</taxon>
        <taxon>Pseudomonadati</taxon>
        <taxon>Pseudomonadota</taxon>
        <taxon>Alphaproteobacteria</taxon>
        <taxon>Hyphomicrobiales</taxon>
        <taxon>Lichenihabitantaceae</taxon>
        <taxon>Lichenifustis</taxon>
    </lineage>
</organism>
<dbReference type="GO" id="GO:0022625">
    <property type="term" value="C:cytosolic large ribosomal subunit"/>
    <property type="evidence" value="ECO:0007669"/>
    <property type="project" value="TreeGrafter"/>
</dbReference>
<gene>
    <name evidence="5 8" type="primary">rpmD</name>
    <name evidence="8" type="ORF">M8523_12365</name>
</gene>
<proteinExistence type="inferred from homology"/>
<evidence type="ECO:0000256" key="3">
    <source>
        <dbReference type="ARBA" id="ARBA00022980"/>
    </source>
</evidence>
<evidence type="ECO:0000313" key="8">
    <source>
        <dbReference type="EMBL" id="MCW6508813.1"/>
    </source>
</evidence>
<comment type="caution">
    <text evidence="8">The sequence shown here is derived from an EMBL/GenBank/DDBJ whole genome shotgun (WGS) entry which is preliminary data.</text>
</comment>
<dbReference type="GO" id="GO:0006412">
    <property type="term" value="P:translation"/>
    <property type="evidence" value="ECO:0007669"/>
    <property type="project" value="UniProtKB-UniRule"/>
</dbReference>
<comment type="subunit">
    <text evidence="2 5">Part of the 50S ribosomal subunit.</text>
</comment>
<keyword evidence="3 5" id="KW-0689">Ribosomal protein</keyword>
<accession>A0AA41Z1K4</accession>
<evidence type="ECO:0000256" key="6">
    <source>
        <dbReference type="SAM" id="MobiDB-lite"/>
    </source>
</evidence>
<reference evidence="8" key="1">
    <citation type="submission" date="2022-05" db="EMBL/GenBank/DDBJ databases">
        <authorList>
            <person name="Pankratov T."/>
        </authorList>
    </citation>
    <scope>NUCLEOTIDE SEQUENCE</scope>
    <source>
        <strain evidence="8">BP6-180914</strain>
    </source>
</reference>
<dbReference type="RefSeq" id="WP_282585182.1">
    <property type="nucleotide sequence ID" value="NZ_JAMOIM010000007.1"/>
</dbReference>
<dbReference type="Pfam" id="PF00327">
    <property type="entry name" value="Ribosomal_L30"/>
    <property type="match status" value="1"/>
</dbReference>